<dbReference type="GO" id="GO:0008270">
    <property type="term" value="F:zinc ion binding"/>
    <property type="evidence" value="ECO:0007669"/>
    <property type="project" value="UniProtKB-KW"/>
</dbReference>
<dbReference type="InterPro" id="IPR000315">
    <property type="entry name" value="Znf_B-box"/>
</dbReference>
<reference evidence="6" key="1">
    <citation type="journal article" date="2011" name="Genome Res.">
        <title>Phylogeny-wide analysis of social amoeba genomes highlights ancient origins for complex intercellular communication.</title>
        <authorList>
            <person name="Heidel A.J."/>
            <person name="Lawal H.M."/>
            <person name="Felder M."/>
            <person name="Schilde C."/>
            <person name="Helps N.R."/>
            <person name="Tunggal B."/>
            <person name="Rivero F."/>
            <person name="John U."/>
            <person name="Schleicher M."/>
            <person name="Eichinger L."/>
            <person name="Platzer M."/>
            <person name="Noegel A.A."/>
            <person name="Schaap P."/>
            <person name="Gloeckner G."/>
        </authorList>
    </citation>
    <scope>NUCLEOTIDE SEQUENCE [LARGE SCALE GENOMIC DNA]</scope>
    <source>
        <strain evidence="6">SH3</strain>
    </source>
</reference>
<feature type="coiled-coil region" evidence="2">
    <location>
        <begin position="416"/>
        <end position="443"/>
    </location>
</feature>
<feature type="domain" description="B box-type" evidence="4">
    <location>
        <begin position="38"/>
        <end position="84"/>
    </location>
</feature>
<keyword evidence="6" id="KW-1185">Reference proteome</keyword>
<evidence type="ECO:0000313" key="5">
    <source>
        <dbReference type="EMBL" id="EGG15843.1"/>
    </source>
</evidence>
<feature type="region of interest" description="Disordered" evidence="3">
    <location>
        <begin position="197"/>
        <end position="241"/>
    </location>
</feature>
<keyword evidence="1" id="KW-0479">Metal-binding</keyword>
<protein>
    <recommendedName>
        <fullName evidence="4">B box-type domain-containing protein</fullName>
    </recommendedName>
</protein>
<evidence type="ECO:0000256" key="3">
    <source>
        <dbReference type="SAM" id="MobiDB-lite"/>
    </source>
</evidence>
<name>F4Q7U3_CACFS</name>
<gene>
    <name evidence="5" type="ORF">DFA_09512</name>
</gene>
<dbReference type="EMBL" id="GL883025">
    <property type="protein sequence ID" value="EGG15843.1"/>
    <property type="molecule type" value="Genomic_DNA"/>
</dbReference>
<keyword evidence="1" id="KW-0863">Zinc-finger</keyword>
<keyword evidence="2" id="KW-0175">Coiled coil</keyword>
<evidence type="ECO:0000256" key="2">
    <source>
        <dbReference type="SAM" id="Coils"/>
    </source>
</evidence>
<dbReference type="GeneID" id="14868012"/>
<feature type="compositionally biased region" description="Low complexity" evidence="3">
    <location>
        <begin position="137"/>
        <end position="154"/>
    </location>
</feature>
<dbReference type="InterPro" id="IPR018553">
    <property type="entry name" value="E2_Ub-conjug_enz"/>
</dbReference>
<dbReference type="KEGG" id="dfa:DFA_09512"/>
<organism evidence="5 6">
    <name type="scientific">Cavenderia fasciculata</name>
    <name type="common">Slime mold</name>
    <name type="synonym">Dictyostelium fasciculatum</name>
    <dbReference type="NCBI Taxonomy" id="261658"/>
    <lineage>
        <taxon>Eukaryota</taxon>
        <taxon>Amoebozoa</taxon>
        <taxon>Evosea</taxon>
        <taxon>Eumycetozoa</taxon>
        <taxon>Dictyostelia</taxon>
        <taxon>Acytosteliales</taxon>
        <taxon>Cavenderiaceae</taxon>
        <taxon>Cavenderia</taxon>
    </lineage>
</organism>
<feature type="region of interest" description="Disordered" evidence="3">
    <location>
        <begin position="102"/>
        <end position="154"/>
    </location>
</feature>
<dbReference type="AlphaFoldDB" id="F4Q7U3"/>
<dbReference type="Pfam" id="PF22586">
    <property type="entry name" value="ANCHR-like_BBOX"/>
    <property type="match status" value="1"/>
</dbReference>
<keyword evidence="1" id="KW-0862">Zinc</keyword>
<accession>F4Q7U3</accession>
<proteinExistence type="predicted"/>
<feature type="compositionally biased region" description="Polar residues" evidence="3">
    <location>
        <begin position="109"/>
        <end position="119"/>
    </location>
</feature>
<evidence type="ECO:0000256" key="1">
    <source>
        <dbReference type="PROSITE-ProRule" id="PRU00024"/>
    </source>
</evidence>
<dbReference type="Pfam" id="PF09418">
    <property type="entry name" value="DUF2009"/>
    <property type="match status" value="1"/>
</dbReference>
<sequence>MANHNPEQLNRILSEDAQDDIDEDPQNEVMDYQPIEEDVKGMCIECTDQPATIHCDQCNDDLCEVCGYSLHRRGGRKNHTFIDLSSNTPIAMTTTGAARPFSKLGNSAGGSTAPLNINGGSSGSAGEVDQRKVQKLSSSTSSSSSSTSSRSSIGLGVLGGSVNRLHNFESRDPLNLGASATNTLSPFEKKQLFDFNQNNNNQHHSFQELNPRYKDEDEEEDDDEEDDRYNNDKNNNGGYKQLGGEWFSERSKYIPIRLDMQERNILRLLEASLHVSEYTDKVDIAVNNRARRINEQLRQICAILCGLLVASDFKKGQELVEKKEFSENEEFFQRVFEIGRRHKIMNPSKMRSEYGKMIHLLQDSSNADVRNALGLDMVTELKTVHVVLERCGGLEMLNDPEMETATREILPDGKDRYQIQGEIKRKERAIKNLSNRYQSATLHKDVIEQCIYSIGDNHTFLRENRDSVKTMMKYLKQSFNPNAEEQGFSLAIMPGQEGARLRHSHRQQYMYVYQSLVLWKKILHDMFRLWYLAEQDLLHGSSYQLKNTGQGLNRVQQARKINGAMNRILSDTQAKLGEHWIGSSVIHLGDNNVPNALTFIDKYTQISRILNPIVITIQYIPKIKDPHLCQYIRSSFGGPNSLIKLILTDFFRHAFDGSGADNFFDAGSCIDGRLTSAWNWCSKIEKKSYYPVFLLAGFSGFDGSFN</sequence>
<dbReference type="InterPro" id="IPR057668">
    <property type="entry name" value="E2_Ub-conjug_enz_C"/>
</dbReference>
<evidence type="ECO:0000313" key="6">
    <source>
        <dbReference type="Proteomes" id="UP000007797"/>
    </source>
</evidence>
<dbReference type="PANTHER" id="PTHR31560:SF0">
    <property type="entry name" value="UPF0652 PROTEIN C22H10.08"/>
    <property type="match status" value="1"/>
</dbReference>
<dbReference type="PANTHER" id="PTHR31560">
    <property type="entry name" value="UPF0652 PROTEIN C16A11.03C-RELATED"/>
    <property type="match status" value="1"/>
</dbReference>
<feature type="compositionally biased region" description="Acidic residues" evidence="3">
    <location>
        <begin position="216"/>
        <end position="227"/>
    </location>
</feature>
<dbReference type="CDD" id="cd20208">
    <property type="entry name" value="Bbox1_DUF2009"/>
    <property type="match status" value="1"/>
</dbReference>
<dbReference type="PROSITE" id="PS50119">
    <property type="entry name" value="ZF_BBOX"/>
    <property type="match status" value="1"/>
</dbReference>
<dbReference type="OrthoDB" id="406045at2759"/>
<dbReference type="OMA" id="DAFAHMF"/>
<feature type="region of interest" description="Disordered" evidence="3">
    <location>
        <begin position="1"/>
        <end position="24"/>
    </location>
</feature>
<dbReference type="RefSeq" id="XP_004352168.1">
    <property type="nucleotide sequence ID" value="XM_004352116.1"/>
</dbReference>
<dbReference type="Proteomes" id="UP000007797">
    <property type="component" value="Unassembled WGS sequence"/>
</dbReference>
<evidence type="ECO:0000259" key="4">
    <source>
        <dbReference type="PROSITE" id="PS50119"/>
    </source>
</evidence>